<dbReference type="Proteomes" id="UP000789860">
    <property type="component" value="Unassembled WGS sequence"/>
</dbReference>
<evidence type="ECO:0000313" key="2">
    <source>
        <dbReference type="Proteomes" id="UP000789860"/>
    </source>
</evidence>
<evidence type="ECO:0000313" key="1">
    <source>
        <dbReference type="EMBL" id="CAG8647188.1"/>
    </source>
</evidence>
<dbReference type="EMBL" id="CAJVPM010022902">
    <property type="protein sequence ID" value="CAG8647188.1"/>
    <property type="molecule type" value="Genomic_DNA"/>
</dbReference>
<name>A0ACA9NFI6_9GLOM</name>
<comment type="caution">
    <text evidence="1">The sequence shown here is derived from an EMBL/GenBank/DDBJ whole genome shotgun (WGS) entry which is preliminary data.</text>
</comment>
<sequence>GIDEVMKELGINKFVAVITDNVPNMKATWYILKLNWPKGILETSKKIVNYFRNHSIPLAALRHLQIEKYSHIISLIQIVDTHWGSAFY</sequence>
<accession>A0ACA9NFI6</accession>
<gene>
    <name evidence="1" type="ORF">SCALOS_LOCUS8532</name>
</gene>
<keyword evidence="2" id="KW-1185">Reference proteome</keyword>
<reference evidence="1" key="1">
    <citation type="submission" date="2021-06" db="EMBL/GenBank/DDBJ databases">
        <authorList>
            <person name="Kallberg Y."/>
            <person name="Tangrot J."/>
            <person name="Rosling A."/>
        </authorList>
    </citation>
    <scope>NUCLEOTIDE SEQUENCE</scope>
    <source>
        <strain evidence="1">AU212A</strain>
    </source>
</reference>
<proteinExistence type="predicted"/>
<organism evidence="1 2">
    <name type="scientific">Scutellospora calospora</name>
    <dbReference type="NCBI Taxonomy" id="85575"/>
    <lineage>
        <taxon>Eukaryota</taxon>
        <taxon>Fungi</taxon>
        <taxon>Fungi incertae sedis</taxon>
        <taxon>Mucoromycota</taxon>
        <taxon>Glomeromycotina</taxon>
        <taxon>Glomeromycetes</taxon>
        <taxon>Diversisporales</taxon>
        <taxon>Gigasporaceae</taxon>
        <taxon>Scutellospora</taxon>
    </lineage>
</organism>
<feature type="non-terminal residue" evidence="1">
    <location>
        <position position="1"/>
    </location>
</feature>
<feature type="non-terminal residue" evidence="1">
    <location>
        <position position="88"/>
    </location>
</feature>
<protein>
    <submittedName>
        <fullName evidence="1">11416_t:CDS:1</fullName>
    </submittedName>
</protein>